<dbReference type="AlphaFoldDB" id="A0A0L6USJ1"/>
<feature type="region of interest" description="Disordered" evidence="1">
    <location>
        <begin position="1"/>
        <end position="20"/>
    </location>
</feature>
<feature type="transmembrane region" description="Helical" evidence="2">
    <location>
        <begin position="130"/>
        <end position="151"/>
    </location>
</feature>
<evidence type="ECO:0000313" key="3">
    <source>
        <dbReference type="EMBL" id="KNZ51212.1"/>
    </source>
</evidence>
<dbReference type="EMBL" id="LAVV01009109">
    <property type="protein sequence ID" value="KNZ51212.1"/>
    <property type="molecule type" value="Genomic_DNA"/>
</dbReference>
<feature type="transmembrane region" description="Helical" evidence="2">
    <location>
        <begin position="254"/>
        <end position="276"/>
    </location>
</feature>
<comment type="caution">
    <text evidence="3">The sequence shown here is derived from an EMBL/GenBank/DDBJ whole genome shotgun (WGS) entry which is preliminary data.</text>
</comment>
<keyword evidence="2" id="KW-1133">Transmembrane helix</keyword>
<keyword evidence="2" id="KW-0812">Transmembrane</keyword>
<organism evidence="3 4">
    <name type="scientific">Puccinia sorghi</name>
    <dbReference type="NCBI Taxonomy" id="27349"/>
    <lineage>
        <taxon>Eukaryota</taxon>
        <taxon>Fungi</taxon>
        <taxon>Dikarya</taxon>
        <taxon>Basidiomycota</taxon>
        <taxon>Pucciniomycotina</taxon>
        <taxon>Pucciniomycetes</taxon>
        <taxon>Pucciniales</taxon>
        <taxon>Pucciniaceae</taxon>
        <taxon>Puccinia</taxon>
    </lineage>
</organism>
<protein>
    <submittedName>
        <fullName evidence="3">Uncharacterized protein</fullName>
    </submittedName>
</protein>
<dbReference type="Proteomes" id="UP000037035">
    <property type="component" value="Unassembled WGS sequence"/>
</dbReference>
<evidence type="ECO:0000256" key="2">
    <source>
        <dbReference type="SAM" id="Phobius"/>
    </source>
</evidence>
<proteinExistence type="predicted"/>
<keyword evidence="2" id="KW-0472">Membrane</keyword>
<accession>A0A0L6USJ1</accession>
<dbReference type="OrthoDB" id="3044497at2759"/>
<reference evidence="3 4" key="1">
    <citation type="submission" date="2015-08" db="EMBL/GenBank/DDBJ databases">
        <title>Next Generation Sequencing and Analysis of the Genome of Puccinia sorghi L Schw, the Causal Agent of Maize Common Rust.</title>
        <authorList>
            <person name="Rochi L."/>
            <person name="Burguener G."/>
            <person name="Darino M."/>
            <person name="Turjanski A."/>
            <person name="Kreff E."/>
            <person name="Dieguez M.J."/>
            <person name="Sacco F."/>
        </authorList>
    </citation>
    <scope>NUCLEOTIDE SEQUENCE [LARGE SCALE GENOMIC DNA]</scope>
    <source>
        <strain evidence="3 4">RO10H11247</strain>
    </source>
</reference>
<evidence type="ECO:0000256" key="1">
    <source>
        <dbReference type="SAM" id="MobiDB-lite"/>
    </source>
</evidence>
<name>A0A0L6USJ1_9BASI</name>
<keyword evidence="4" id="KW-1185">Reference proteome</keyword>
<feature type="transmembrane region" description="Helical" evidence="2">
    <location>
        <begin position="339"/>
        <end position="362"/>
    </location>
</feature>
<gene>
    <name evidence="3" type="ORF">VP01_4046g1</name>
</gene>
<feature type="transmembrane region" description="Helical" evidence="2">
    <location>
        <begin position="172"/>
        <end position="194"/>
    </location>
</feature>
<sequence length="513" mass="58753">MRNENTDLLPNDAAERNGHPDIRLRANVTKLISSLKKQVIPQDKHQDQSMITRLQVLIDCSWKLDPCCPQFLGTVTLRYLFNFCPTYKIARQSLRAQAAKNKIGFSWNNPHSLLKNPKSYSLVVAFLKTLGRFTLVFISAYSLCLLISLTFRFMQCNGKITLKKNGDHAQRVFNYFQVKIAFKLCVTLALFHFIKKNVSLVYYVENYMYIHLSKAPFSWGLLTKAGTNQTCSAVVDQFLAGLIHDPLLHHLPRAEGVICALQPGCILGMVILSWLVRVRLSKKLLRTYDLADTYIKNKGVVPESNLVFPSCHLTCFDIKLGMSTIWPENSFPKIYGIYLLEYLLSWYYSVFFIDLIPSIYLLMLNLSHFHLKVMEIVTEKTYLISEIRLSLILILFLIQKDIFHKGVIHQERDSNWRELSMRNRPLNDGIDSEPEESILQSMKSKISNREGNYLGSQLVCLIPVLERRPISVNQLDAEIQKTFFASSFGHRPHQRCGVFIGEVAAAGLSSSCR</sequence>
<dbReference type="VEuPathDB" id="FungiDB:VP01_4046g1"/>
<evidence type="ECO:0000313" key="4">
    <source>
        <dbReference type="Proteomes" id="UP000037035"/>
    </source>
</evidence>